<dbReference type="EMBL" id="KZ805560">
    <property type="protein sequence ID" value="PVH93914.1"/>
    <property type="molecule type" value="Genomic_DNA"/>
</dbReference>
<accession>A0A2V1D9P2</accession>
<evidence type="ECO:0000313" key="2">
    <source>
        <dbReference type="Proteomes" id="UP000244855"/>
    </source>
</evidence>
<dbReference type="OrthoDB" id="3736964at2759"/>
<organism evidence="1 2">
    <name type="scientific">Periconia macrospinosa</name>
    <dbReference type="NCBI Taxonomy" id="97972"/>
    <lineage>
        <taxon>Eukaryota</taxon>
        <taxon>Fungi</taxon>
        <taxon>Dikarya</taxon>
        <taxon>Ascomycota</taxon>
        <taxon>Pezizomycotina</taxon>
        <taxon>Dothideomycetes</taxon>
        <taxon>Pleosporomycetidae</taxon>
        <taxon>Pleosporales</taxon>
        <taxon>Massarineae</taxon>
        <taxon>Periconiaceae</taxon>
        <taxon>Periconia</taxon>
    </lineage>
</organism>
<protein>
    <submittedName>
        <fullName evidence="1">Uncharacterized protein</fullName>
    </submittedName>
</protein>
<proteinExistence type="predicted"/>
<dbReference type="AlphaFoldDB" id="A0A2V1D9P2"/>
<name>A0A2V1D9P2_9PLEO</name>
<evidence type="ECO:0000313" key="1">
    <source>
        <dbReference type="EMBL" id="PVH93914.1"/>
    </source>
</evidence>
<keyword evidence="2" id="KW-1185">Reference proteome</keyword>
<dbReference type="Proteomes" id="UP000244855">
    <property type="component" value="Unassembled WGS sequence"/>
</dbReference>
<reference evidence="1 2" key="1">
    <citation type="journal article" date="2018" name="Sci. Rep.">
        <title>Comparative genomics provides insights into the lifestyle and reveals functional heterogeneity of dark septate endophytic fungi.</title>
        <authorList>
            <person name="Knapp D.G."/>
            <person name="Nemeth J.B."/>
            <person name="Barry K."/>
            <person name="Hainaut M."/>
            <person name="Henrissat B."/>
            <person name="Johnson J."/>
            <person name="Kuo A."/>
            <person name="Lim J.H.P."/>
            <person name="Lipzen A."/>
            <person name="Nolan M."/>
            <person name="Ohm R.A."/>
            <person name="Tamas L."/>
            <person name="Grigoriev I.V."/>
            <person name="Spatafora J.W."/>
            <person name="Nagy L.G."/>
            <person name="Kovacs G.M."/>
        </authorList>
    </citation>
    <scope>NUCLEOTIDE SEQUENCE [LARGE SCALE GENOMIC DNA]</scope>
    <source>
        <strain evidence="1 2">DSE2036</strain>
    </source>
</reference>
<gene>
    <name evidence="1" type="ORF">DM02DRAFT_573695</name>
</gene>
<sequence length="509" mass="56531">MGNSYSRPARENLKEMFSSKGAVQSRYLNTALGHRDESKTHALFFSKASGASGSSLQYWTEETFVSHLVERDPQIQDATKKAGPVLYKMMLHYGSFPFPAEQGSQLVLETFCLGIVMMSRIGLHPLLRLHNGRGEDGMLIRKRQPVDRVRLCFQSLRSQSNIDSYQVSGKRSVDDDEDLVDAIMAIGNSRPCTKVSWSRDTIINVASRLPSSYSRNLHGAVSTSDVRALIELAVALSRTFTGAGWVPSHAGAVESLIRAFSTHTNRSAEITWENFSSTVIGSIPNLLPLLSGYIERTFEITDQVWIDPALEEHMHISKVLADSKTVSPGHLAQLLLVIPGGLPLCFNNILFQGVPREIHINSFATQLQDPGRALFIHGRNRSQPEETKGSHTICVYTGTPKNFKHYLDNPGVWSDACIVSIISPIHHVYYPAKQEKKSLVSGNSGEERSSSHIPCVDYLDIENTPDGLNLGVQQLKMQFNEGMRVFAMDNGHMNLAIDVDELELWSLPI</sequence>